<dbReference type="EMBL" id="ML995493">
    <property type="protein sequence ID" value="KAF2139449.1"/>
    <property type="molecule type" value="Genomic_DNA"/>
</dbReference>
<feature type="region of interest" description="Disordered" evidence="1">
    <location>
        <begin position="60"/>
        <end position="83"/>
    </location>
</feature>
<feature type="signal peptide" evidence="2">
    <location>
        <begin position="1"/>
        <end position="21"/>
    </location>
</feature>
<evidence type="ECO:0000313" key="4">
    <source>
        <dbReference type="Proteomes" id="UP000799438"/>
    </source>
</evidence>
<dbReference type="RefSeq" id="XP_033395162.1">
    <property type="nucleotide sequence ID" value="XM_033540927.1"/>
</dbReference>
<gene>
    <name evidence="3" type="ORF">K452DRAFT_290005</name>
</gene>
<evidence type="ECO:0000256" key="2">
    <source>
        <dbReference type="SAM" id="SignalP"/>
    </source>
</evidence>
<reference evidence="3" key="1">
    <citation type="journal article" date="2020" name="Stud. Mycol.">
        <title>101 Dothideomycetes genomes: a test case for predicting lifestyles and emergence of pathogens.</title>
        <authorList>
            <person name="Haridas S."/>
            <person name="Albert R."/>
            <person name="Binder M."/>
            <person name="Bloem J."/>
            <person name="Labutti K."/>
            <person name="Salamov A."/>
            <person name="Andreopoulos B."/>
            <person name="Baker S."/>
            <person name="Barry K."/>
            <person name="Bills G."/>
            <person name="Bluhm B."/>
            <person name="Cannon C."/>
            <person name="Castanera R."/>
            <person name="Culley D."/>
            <person name="Daum C."/>
            <person name="Ezra D."/>
            <person name="Gonzalez J."/>
            <person name="Henrissat B."/>
            <person name="Kuo A."/>
            <person name="Liang C."/>
            <person name="Lipzen A."/>
            <person name="Lutzoni F."/>
            <person name="Magnuson J."/>
            <person name="Mondo S."/>
            <person name="Nolan M."/>
            <person name="Ohm R."/>
            <person name="Pangilinan J."/>
            <person name="Park H.-J."/>
            <person name="Ramirez L."/>
            <person name="Alfaro M."/>
            <person name="Sun H."/>
            <person name="Tritt A."/>
            <person name="Yoshinaga Y."/>
            <person name="Zwiers L.-H."/>
            <person name="Turgeon B."/>
            <person name="Goodwin S."/>
            <person name="Spatafora J."/>
            <person name="Crous P."/>
            <person name="Grigoriev I."/>
        </authorList>
    </citation>
    <scope>NUCLEOTIDE SEQUENCE</scope>
    <source>
        <strain evidence="3">CBS 121167</strain>
    </source>
</reference>
<organism evidence="3 4">
    <name type="scientific">Aplosporella prunicola CBS 121167</name>
    <dbReference type="NCBI Taxonomy" id="1176127"/>
    <lineage>
        <taxon>Eukaryota</taxon>
        <taxon>Fungi</taxon>
        <taxon>Dikarya</taxon>
        <taxon>Ascomycota</taxon>
        <taxon>Pezizomycotina</taxon>
        <taxon>Dothideomycetes</taxon>
        <taxon>Dothideomycetes incertae sedis</taxon>
        <taxon>Botryosphaeriales</taxon>
        <taxon>Aplosporellaceae</taxon>
        <taxon>Aplosporella</taxon>
    </lineage>
</organism>
<keyword evidence="2" id="KW-0732">Signal</keyword>
<accession>A0A6A6B5P7</accession>
<protein>
    <submittedName>
        <fullName evidence="3">Uncharacterized protein</fullName>
    </submittedName>
</protein>
<evidence type="ECO:0000256" key="1">
    <source>
        <dbReference type="SAM" id="MobiDB-lite"/>
    </source>
</evidence>
<name>A0A6A6B5P7_9PEZI</name>
<proteinExistence type="predicted"/>
<dbReference type="GeneID" id="54298423"/>
<dbReference type="Proteomes" id="UP000799438">
    <property type="component" value="Unassembled WGS sequence"/>
</dbReference>
<feature type="chain" id="PRO_5025666659" evidence="2">
    <location>
        <begin position="22"/>
        <end position="83"/>
    </location>
</feature>
<sequence>MALTYLHLTATTSLFLRLSLPRPCLICTSARPVAYPLPRPPTYCSHSRNQPAHADLAATFAPSHIRNPPPSTPTRAPAPARAQ</sequence>
<feature type="compositionally biased region" description="Low complexity" evidence="1">
    <location>
        <begin position="73"/>
        <end position="83"/>
    </location>
</feature>
<keyword evidence="4" id="KW-1185">Reference proteome</keyword>
<dbReference type="AlphaFoldDB" id="A0A6A6B5P7"/>
<evidence type="ECO:0000313" key="3">
    <source>
        <dbReference type="EMBL" id="KAF2139449.1"/>
    </source>
</evidence>